<sequence>MGLLTPSTTTSSTLSPSPGPYTTPLDYAQSMFPQVGATSPCSLASESQHVAPSSEPVYQPLELQDDDLPIGMLASNLANPMLGASPLSSPGMAQPASGGGGGGVTGKRGIDLIDDFMESIKKQRMEPNYNLAMMTLLNEMAPMISGLNELPQTIKTEHDQMLLEQFCLSLTDSIDQEPSQEVNQYVNLDMCSDEQLQSRQMPAAAMPSVESAFKVDQATMEQLSLPSAGAAALYPSPIIPMHNQSNDPALASAYRTPSNENYVPEWSTPACPPGQALFPDLGRSQARSQSPAGTYGSMLASTPPQHNPPVYSLPTSATAGAPPHAHSRAAPPADNRAGTSISREQRVEPNVRTVPVIMPGHAIKTQATPGMARMPLYPQPAIAGYRPMEVQRHAMMPQREVMYSKPEAEPFHVRMNYIDEGGFVDVDVDRIADQLGGLSVSDSGPQVYRAPDTRASVRKTAVDYKTRQEHKALIEALLERLLDAHGRSGTSQEVS</sequence>
<feature type="compositionally biased region" description="Polar residues" evidence="1">
    <location>
        <begin position="36"/>
        <end position="51"/>
    </location>
</feature>
<feature type="compositionally biased region" description="Low complexity" evidence="1">
    <location>
        <begin position="1"/>
        <end position="25"/>
    </location>
</feature>
<feature type="region of interest" description="Disordered" evidence="1">
    <location>
        <begin position="36"/>
        <end position="55"/>
    </location>
</feature>
<keyword evidence="3" id="KW-1185">Reference proteome</keyword>
<evidence type="ECO:0000313" key="3">
    <source>
        <dbReference type="Proteomes" id="UP000278143"/>
    </source>
</evidence>
<reference evidence="3" key="1">
    <citation type="journal article" date="2018" name="Nat. Microbiol.">
        <title>Leveraging single-cell genomics to expand the fungal tree of life.</title>
        <authorList>
            <person name="Ahrendt S.R."/>
            <person name="Quandt C.A."/>
            <person name="Ciobanu D."/>
            <person name="Clum A."/>
            <person name="Salamov A."/>
            <person name="Andreopoulos B."/>
            <person name="Cheng J.F."/>
            <person name="Woyke T."/>
            <person name="Pelin A."/>
            <person name="Henrissat B."/>
            <person name="Reynolds N.K."/>
            <person name="Benny G.L."/>
            <person name="Smith M.E."/>
            <person name="James T.Y."/>
            <person name="Grigoriev I.V."/>
        </authorList>
    </citation>
    <scope>NUCLEOTIDE SEQUENCE [LARGE SCALE GENOMIC DNA]</scope>
    <source>
        <strain evidence="3">Benny S71-1</strain>
    </source>
</reference>
<organism evidence="2 3">
    <name type="scientific">Syncephalis pseudoplumigaleata</name>
    <dbReference type="NCBI Taxonomy" id="1712513"/>
    <lineage>
        <taxon>Eukaryota</taxon>
        <taxon>Fungi</taxon>
        <taxon>Fungi incertae sedis</taxon>
        <taxon>Zoopagomycota</taxon>
        <taxon>Zoopagomycotina</taxon>
        <taxon>Zoopagomycetes</taxon>
        <taxon>Zoopagales</taxon>
        <taxon>Piptocephalidaceae</taxon>
        <taxon>Syncephalis</taxon>
    </lineage>
</organism>
<dbReference type="OrthoDB" id="10496588at2759"/>
<evidence type="ECO:0000313" key="2">
    <source>
        <dbReference type="EMBL" id="RKP23588.1"/>
    </source>
</evidence>
<dbReference type="EMBL" id="KZ990843">
    <property type="protein sequence ID" value="RKP23588.1"/>
    <property type="molecule type" value="Genomic_DNA"/>
</dbReference>
<feature type="compositionally biased region" description="Low complexity" evidence="1">
    <location>
        <begin position="319"/>
        <end position="333"/>
    </location>
</feature>
<dbReference type="AlphaFoldDB" id="A0A4P9YUY7"/>
<feature type="region of interest" description="Disordered" evidence="1">
    <location>
        <begin position="273"/>
        <end position="348"/>
    </location>
</feature>
<proteinExistence type="predicted"/>
<dbReference type="Proteomes" id="UP000278143">
    <property type="component" value="Unassembled WGS sequence"/>
</dbReference>
<name>A0A4P9YUY7_9FUNG</name>
<evidence type="ECO:0000256" key="1">
    <source>
        <dbReference type="SAM" id="MobiDB-lite"/>
    </source>
</evidence>
<gene>
    <name evidence="2" type="ORF">SYNPS1DRAFT_24343</name>
</gene>
<protein>
    <submittedName>
        <fullName evidence="2">Uncharacterized protein</fullName>
    </submittedName>
</protein>
<feature type="region of interest" description="Disordered" evidence="1">
    <location>
        <begin position="1"/>
        <end position="27"/>
    </location>
</feature>
<accession>A0A4P9YUY7</accession>